<dbReference type="InterPro" id="IPR006195">
    <property type="entry name" value="aa-tRNA-synth_II"/>
</dbReference>
<dbReference type="InterPro" id="IPR002320">
    <property type="entry name" value="Thr-tRNA-ligase_IIa"/>
</dbReference>
<dbReference type="PANTHER" id="PTHR11451">
    <property type="entry name" value="THREONINE-TRNA LIGASE"/>
    <property type="match status" value="1"/>
</dbReference>
<dbReference type="EMBL" id="CP014206">
    <property type="protein sequence ID" value="AMK11143.1"/>
    <property type="molecule type" value="Genomic_DNA"/>
</dbReference>
<sequence length="645" mass="73042">MQIDVSGKQVEVASGAVCADALKEGLSKKQFKNVVAARCGETVVDLSTPIAETCTTIGPVFADSEEGLHVIRHSAAHLMAEAVKKLFPSAKVTIGPAITDGFYYDFDYERPFTPEDLEAIEKEMLSSVGSDKEFKRTVMTKGEAKQLFESMGETYKPEIMDDLGGDEFSIYTHGDFADLCRGPHVARTGQIKAFKLLSVAGAYWRGDEKNKQLQRIYGTAWQDPKALKKHLTRLEEAKKRDHRKLGKQLDLFSFSEEIGPGMSLWHPRGMLLRAILEDFERKEHLKRGYQLVQGPIILKRELWEKSGHYDNYRENMYFTEIDEQAYGIKPMNCLSHMIIYKRKIMSYRDLPQRYFELGVVHRHEKSGVLHGLMRVRTFTQDDAHLICRPDQVESEILDLIKFYQDIYALFDYEFDVELSTRPEKSIGSDADWELATEGLRQALDKSGMPYAINEGDGAFYGPKIDFHLRDSIGRSWQCGTIQVDFTLPERFDIVYVGEDGERHRPVMIHRAMLGSIERFIGVLTEHCAGAYPVWLAPVQARLLNVTDAQADFMKKAEAFLVSQGIRVESDSRNEKLGYKIREAQVEKIPYMLVIGDKEVEAGCVNIRSRDGEDPGMVTLEEAARLIKEAATAPFKAGGMSYSFSG</sequence>
<comment type="similarity">
    <text evidence="1 13">Belongs to the class-II aminoacyl-tRNA synthetase family.</text>
</comment>
<dbReference type="PROSITE" id="PS50862">
    <property type="entry name" value="AA_TRNA_LIGASE_II"/>
    <property type="match status" value="1"/>
</dbReference>
<evidence type="ECO:0000256" key="13">
    <source>
        <dbReference type="HAMAP-Rule" id="MF_00184"/>
    </source>
</evidence>
<evidence type="ECO:0000256" key="4">
    <source>
        <dbReference type="ARBA" id="ARBA00022598"/>
    </source>
</evidence>
<dbReference type="FunFam" id="3.40.50.800:FF:000001">
    <property type="entry name" value="Threonine--tRNA ligase"/>
    <property type="match status" value="1"/>
</dbReference>
<keyword evidence="9 13" id="KW-0694">RNA-binding</keyword>
<dbReference type="GO" id="GO:0046872">
    <property type="term" value="F:metal ion binding"/>
    <property type="evidence" value="ECO:0007669"/>
    <property type="project" value="UniProtKB-KW"/>
</dbReference>
<evidence type="ECO:0000256" key="6">
    <source>
        <dbReference type="ARBA" id="ARBA00022741"/>
    </source>
</evidence>
<evidence type="ECO:0000256" key="10">
    <source>
        <dbReference type="ARBA" id="ARBA00022917"/>
    </source>
</evidence>
<dbReference type="Proteomes" id="UP000295506">
    <property type="component" value="Unassembled WGS sequence"/>
</dbReference>
<evidence type="ECO:0000256" key="1">
    <source>
        <dbReference type="ARBA" id="ARBA00008226"/>
    </source>
</evidence>
<keyword evidence="8 13" id="KW-0067">ATP-binding</keyword>
<feature type="binding site" evidence="13">
    <location>
        <position position="333"/>
    </location>
    <ligand>
        <name>Zn(2+)</name>
        <dbReference type="ChEBI" id="CHEBI:29105"/>
        <note>catalytic</note>
    </ligand>
</feature>
<feature type="binding site" evidence="13">
    <location>
        <position position="384"/>
    </location>
    <ligand>
        <name>Zn(2+)</name>
        <dbReference type="ChEBI" id="CHEBI:29105"/>
        <note>catalytic</note>
    </ligand>
</feature>
<dbReference type="InterPro" id="IPR004154">
    <property type="entry name" value="Anticodon-bd"/>
</dbReference>
<dbReference type="Pfam" id="PF03129">
    <property type="entry name" value="HGTP_anticodon"/>
    <property type="match status" value="1"/>
</dbReference>
<accession>A0A126QM43</accession>
<dbReference type="Gene3D" id="3.30.54.20">
    <property type="match status" value="1"/>
</dbReference>
<dbReference type="GO" id="GO:0005524">
    <property type="term" value="F:ATP binding"/>
    <property type="evidence" value="ECO:0007669"/>
    <property type="project" value="UniProtKB-UniRule"/>
</dbReference>
<dbReference type="InterPro" id="IPR047246">
    <property type="entry name" value="ThrRS_anticodon"/>
</dbReference>
<evidence type="ECO:0000256" key="2">
    <source>
        <dbReference type="ARBA" id="ARBA00022490"/>
    </source>
</evidence>
<name>A0A126QM43_9BACT</name>
<dbReference type="GO" id="GO:0004829">
    <property type="term" value="F:threonine-tRNA ligase activity"/>
    <property type="evidence" value="ECO:0007669"/>
    <property type="project" value="UniProtKB-UniRule"/>
</dbReference>
<comment type="cofactor">
    <cofactor evidence="13">
        <name>Zn(2+)</name>
        <dbReference type="ChEBI" id="CHEBI:29105"/>
    </cofactor>
    <text evidence="13">Binds 1 zinc ion per subunit.</text>
</comment>
<dbReference type="SUPFAM" id="SSF52954">
    <property type="entry name" value="Class II aaRS ABD-related"/>
    <property type="match status" value="1"/>
</dbReference>
<organism evidence="16 18">
    <name type="scientific">Pseudodesulfovibrio indicus</name>
    <dbReference type="NCBI Taxonomy" id="1716143"/>
    <lineage>
        <taxon>Bacteria</taxon>
        <taxon>Pseudomonadati</taxon>
        <taxon>Thermodesulfobacteriota</taxon>
        <taxon>Desulfovibrionia</taxon>
        <taxon>Desulfovibrionales</taxon>
        <taxon>Desulfovibrionaceae</taxon>
    </lineage>
</organism>
<keyword evidence="2 13" id="KW-0963">Cytoplasm</keyword>
<dbReference type="FunFam" id="3.30.54.20:FF:000002">
    <property type="entry name" value="Threonine--tRNA ligase"/>
    <property type="match status" value="1"/>
</dbReference>
<evidence type="ECO:0000256" key="7">
    <source>
        <dbReference type="ARBA" id="ARBA00022833"/>
    </source>
</evidence>
<comment type="subunit">
    <text evidence="13">Homodimer.</text>
</comment>
<dbReference type="HAMAP" id="MF_00184">
    <property type="entry name" value="Thr_tRNA_synth"/>
    <property type="match status" value="1"/>
</dbReference>
<dbReference type="AlphaFoldDB" id="A0A126QM43"/>
<keyword evidence="7 13" id="KW-0862">Zinc</keyword>
<proteinExistence type="inferred from homology"/>
<dbReference type="Pfam" id="PF07973">
    <property type="entry name" value="tRNA_SAD"/>
    <property type="match status" value="1"/>
</dbReference>
<feature type="region of interest" description="Catalytic" evidence="13">
    <location>
        <begin position="241"/>
        <end position="532"/>
    </location>
</feature>
<comment type="subcellular location">
    <subcellularLocation>
        <location evidence="13">Cytoplasm</location>
    </subcellularLocation>
</comment>
<reference evidence="15 17" key="1">
    <citation type="journal article" date="2016" name="Front. Microbiol.">
        <title>Genome Sequence of the Piezophilic, Mesophilic Sulfate-Reducing Bacterium Desulfovibrio indicus J2T.</title>
        <authorList>
            <person name="Cao J."/>
            <person name="Maignien L."/>
            <person name="Shao Z."/>
            <person name="Alain K."/>
            <person name="Jebbar M."/>
        </authorList>
    </citation>
    <scope>NUCLEOTIDE SEQUENCE [LARGE SCALE GENOMIC DNA]</scope>
    <source>
        <strain evidence="15 17">J2</strain>
    </source>
</reference>
<protein>
    <recommendedName>
        <fullName evidence="13">Threonine--tRNA ligase</fullName>
        <ecNumber evidence="13">6.1.1.3</ecNumber>
    </recommendedName>
    <alternativeName>
        <fullName evidence="13">Threonyl-tRNA synthetase</fullName>
        <shortName evidence="13">ThrRS</shortName>
    </alternativeName>
</protein>
<dbReference type="SUPFAM" id="SSF55681">
    <property type="entry name" value="Class II aaRS and biotin synthetases"/>
    <property type="match status" value="1"/>
</dbReference>
<keyword evidence="17" id="KW-1185">Reference proteome</keyword>
<evidence type="ECO:0000256" key="11">
    <source>
        <dbReference type="ARBA" id="ARBA00023146"/>
    </source>
</evidence>
<dbReference type="Pfam" id="PF00587">
    <property type="entry name" value="tRNA-synt_2b"/>
    <property type="match status" value="1"/>
</dbReference>
<dbReference type="KEGG" id="dej:AWY79_08455"/>
<evidence type="ECO:0000256" key="8">
    <source>
        <dbReference type="ARBA" id="ARBA00022840"/>
    </source>
</evidence>
<evidence type="ECO:0000256" key="12">
    <source>
        <dbReference type="ARBA" id="ARBA00049515"/>
    </source>
</evidence>
<dbReference type="GO" id="GO:0005829">
    <property type="term" value="C:cytosol"/>
    <property type="evidence" value="ECO:0007669"/>
    <property type="project" value="TreeGrafter"/>
</dbReference>
<keyword evidence="6 13" id="KW-0547">Nucleotide-binding</keyword>
<evidence type="ECO:0000313" key="15">
    <source>
        <dbReference type="EMBL" id="AMK11143.1"/>
    </source>
</evidence>
<dbReference type="InterPro" id="IPR045864">
    <property type="entry name" value="aa-tRNA-synth_II/BPL/LPL"/>
</dbReference>
<evidence type="ECO:0000259" key="14">
    <source>
        <dbReference type="PROSITE" id="PS50862"/>
    </source>
</evidence>
<dbReference type="PRINTS" id="PR01047">
    <property type="entry name" value="TRNASYNTHTHR"/>
</dbReference>
<keyword evidence="4 13" id="KW-0436">Ligase</keyword>
<dbReference type="SMART" id="SM00863">
    <property type="entry name" value="tRNA_SAD"/>
    <property type="match status" value="1"/>
</dbReference>
<feature type="binding site" evidence="13">
    <location>
        <position position="509"/>
    </location>
    <ligand>
        <name>Zn(2+)</name>
        <dbReference type="ChEBI" id="CHEBI:29105"/>
        <note>catalytic</note>
    </ligand>
</feature>
<dbReference type="Proteomes" id="UP000055611">
    <property type="component" value="Chromosome"/>
</dbReference>
<keyword evidence="3 13" id="KW-0820">tRNA-binding</keyword>
<keyword evidence="10 13" id="KW-0648">Protein biosynthesis</keyword>
<dbReference type="OrthoDB" id="9802304at2"/>
<dbReference type="InterPro" id="IPR002314">
    <property type="entry name" value="aa-tRNA-synt_IIb"/>
</dbReference>
<keyword evidence="11 13" id="KW-0030">Aminoacyl-tRNA synthetase</keyword>
<dbReference type="CDD" id="cd00771">
    <property type="entry name" value="ThrRS_core"/>
    <property type="match status" value="1"/>
</dbReference>
<feature type="domain" description="Aminoacyl-transfer RNA synthetases class-II family profile" evidence="14">
    <location>
        <begin position="241"/>
        <end position="532"/>
    </location>
</feature>
<dbReference type="InterPro" id="IPR033728">
    <property type="entry name" value="ThrRS_core"/>
</dbReference>
<dbReference type="FunFam" id="3.30.930.10:FF:000002">
    <property type="entry name" value="Threonine--tRNA ligase"/>
    <property type="match status" value="1"/>
</dbReference>
<dbReference type="Gene3D" id="3.40.50.800">
    <property type="entry name" value="Anticodon-binding domain"/>
    <property type="match status" value="1"/>
</dbReference>
<dbReference type="PANTHER" id="PTHR11451:SF44">
    <property type="entry name" value="THREONINE--TRNA LIGASE, CHLOROPLASTIC_MITOCHONDRIAL 2"/>
    <property type="match status" value="1"/>
</dbReference>
<gene>
    <name evidence="13" type="primary">thrS</name>
    <name evidence="15" type="ORF">AWY79_08455</name>
    <name evidence="16" type="ORF">EDC59_101566</name>
</gene>
<dbReference type="GO" id="GO:0000049">
    <property type="term" value="F:tRNA binding"/>
    <property type="evidence" value="ECO:0007669"/>
    <property type="project" value="UniProtKB-KW"/>
</dbReference>
<evidence type="ECO:0000256" key="3">
    <source>
        <dbReference type="ARBA" id="ARBA00022555"/>
    </source>
</evidence>
<dbReference type="CDD" id="cd00860">
    <property type="entry name" value="ThrRS_anticodon"/>
    <property type="match status" value="1"/>
</dbReference>
<comment type="catalytic activity">
    <reaction evidence="12 13">
        <text>tRNA(Thr) + L-threonine + ATP = L-threonyl-tRNA(Thr) + AMP + diphosphate + H(+)</text>
        <dbReference type="Rhea" id="RHEA:24624"/>
        <dbReference type="Rhea" id="RHEA-COMP:9670"/>
        <dbReference type="Rhea" id="RHEA-COMP:9704"/>
        <dbReference type="ChEBI" id="CHEBI:15378"/>
        <dbReference type="ChEBI" id="CHEBI:30616"/>
        <dbReference type="ChEBI" id="CHEBI:33019"/>
        <dbReference type="ChEBI" id="CHEBI:57926"/>
        <dbReference type="ChEBI" id="CHEBI:78442"/>
        <dbReference type="ChEBI" id="CHEBI:78534"/>
        <dbReference type="ChEBI" id="CHEBI:456215"/>
        <dbReference type="EC" id="6.1.1.3"/>
    </reaction>
</comment>
<dbReference type="EC" id="6.1.1.3" evidence="13"/>
<dbReference type="EMBL" id="SOBK01000001">
    <property type="protein sequence ID" value="TDT92161.1"/>
    <property type="molecule type" value="Genomic_DNA"/>
</dbReference>
<evidence type="ECO:0000256" key="9">
    <source>
        <dbReference type="ARBA" id="ARBA00022884"/>
    </source>
</evidence>
<dbReference type="GO" id="GO:0006435">
    <property type="term" value="P:threonyl-tRNA aminoacylation"/>
    <property type="evidence" value="ECO:0007669"/>
    <property type="project" value="UniProtKB-UniRule"/>
</dbReference>
<dbReference type="SUPFAM" id="SSF55186">
    <property type="entry name" value="ThrRS/AlaRS common domain"/>
    <property type="match status" value="1"/>
</dbReference>
<evidence type="ECO:0000313" key="18">
    <source>
        <dbReference type="Proteomes" id="UP000295506"/>
    </source>
</evidence>
<reference evidence="16 18" key="2">
    <citation type="submission" date="2019-03" db="EMBL/GenBank/DDBJ databases">
        <title>Genomic Encyclopedia of Type Strains, Phase IV (KMG-IV): sequencing the most valuable type-strain genomes for metagenomic binning, comparative biology and taxonomic classification.</title>
        <authorList>
            <person name="Goeker M."/>
        </authorList>
    </citation>
    <scope>NUCLEOTIDE SEQUENCE [LARGE SCALE GENOMIC DNA]</scope>
    <source>
        <strain evidence="16 18">DSM 101483</strain>
    </source>
</reference>
<evidence type="ECO:0000256" key="5">
    <source>
        <dbReference type="ARBA" id="ARBA00022723"/>
    </source>
</evidence>
<dbReference type="FunFam" id="3.30.980.10:FF:000005">
    <property type="entry name" value="Threonyl-tRNA synthetase, mitochondrial"/>
    <property type="match status" value="1"/>
</dbReference>
<evidence type="ECO:0000313" key="17">
    <source>
        <dbReference type="Proteomes" id="UP000055611"/>
    </source>
</evidence>
<dbReference type="InterPro" id="IPR012947">
    <property type="entry name" value="tRNA_SAD"/>
</dbReference>
<dbReference type="InterPro" id="IPR018163">
    <property type="entry name" value="Thr/Ala-tRNA-synth_IIc_edit"/>
</dbReference>
<dbReference type="NCBIfam" id="TIGR00418">
    <property type="entry name" value="thrS"/>
    <property type="match status" value="1"/>
</dbReference>
<dbReference type="Gene3D" id="3.30.930.10">
    <property type="entry name" value="Bira Bifunctional Protein, Domain 2"/>
    <property type="match status" value="1"/>
</dbReference>
<evidence type="ECO:0000313" key="16">
    <source>
        <dbReference type="EMBL" id="TDT92161.1"/>
    </source>
</evidence>
<keyword evidence="5 13" id="KW-0479">Metal-binding</keyword>
<dbReference type="InterPro" id="IPR036621">
    <property type="entry name" value="Anticodon-bd_dom_sf"/>
</dbReference>
<dbReference type="RefSeq" id="WP_066802467.1">
    <property type="nucleotide sequence ID" value="NZ_CP014206.1"/>
</dbReference>
<dbReference type="Gene3D" id="3.30.980.10">
    <property type="entry name" value="Threonyl-trna Synthetase, Chain A, domain 2"/>
    <property type="match status" value="1"/>
</dbReference>